<keyword evidence="1 8" id="KW-0813">Transport</keyword>
<keyword evidence="5 8" id="KW-0249">Electron transport</keyword>
<evidence type="ECO:0000256" key="2">
    <source>
        <dbReference type="ARBA" id="ARBA00022485"/>
    </source>
</evidence>
<name>A0A1M6KTN4_9FIRM</name>
<dbReference type="OrthoDB" id="9807879at2"/>
<evidence type="ECO:0000256" key="8">
    <source>
        <dbReference type="RuleBase" id="RU368020"/>
    </source>
</evidence>
<keyword evidence="4" id="KW-0677">Repeat</keyword>
<reference evidence="10 11" key="1">
    <citation type="submission" date="2016-11" db="EMBL/GenBank/DDBJ databases">
        <authorList>
            <person name="Jaros S."/>
            <person name="Januszkiewicz K."/>
            <person name="Wedrychowicz H."/>
        </authorList>
    </citation>
    <scope>NUCLEOTIDE SEQUENCE [LARGE SCALE GENOMIC DNA]</scope>
    <source>
        <strain evidence="10 11">DSM 15929</strain>
    </source>
</reference>
<dbReference type="AlphaFoldDB" id="A0A1M6KTN4"/>
<dbReference type="InterPro" id="IPR017900">
    <property type="entry name" value="4Fe4S_Fe_S_CS"/>
</dbReference>
<accession>A0A1M6KTN4</accession>
<keyword evidence="6 8" id="KW-0408">Iron</keyword>
<protein>
    <recommendedName>
        <fullName evidence="8">Ferredoxin</fullName>
    </recommendedName>
</protein>
<dbReference type="STRING" id="1121322.SAMN02745136_00577"/>
<dbReference type="PROSITE" id="PS51379">
    <property type="entry name" value="4FE4S_FER_2"/>
    <property type="match status" value="2"/>
</dbReference>
<dbReference type="Proteomes" id="UP000184386">
    <property type="component" value="Unassembled WGS sequence"/>
</dbReference>
<dbReference type="GO" id="GO:0051539">
    <property type="term" value="F:4 iron, 4 sulfur cluster binding"/>
    <property type="evidence" value="ECO:0007669"/>
    <property type="project" value="UniProtKB-KW"/>
</dbReference>
<dbReference type="PANTHER" id="PTHR43687">
    <property type="entry name" value="ADENYLYLSULFATE REDUCTASE, BETA SUBUNIT"/>
    <property type="match status" value="1"/>
</dbReference>
<dbReference type="EMBL" id="FRAC01000006">
    <property type="protein sequence ID" value="SHJ62276.1"/>
    <property type="molecule type" value="Genomic_DNA"/>
</dbReference>
<dbReference type="PANTHER" id="PTHR43687:SF6">
    <property type="entry name" value="L-ASPARTATE SEMIALDEHYDE SULFURTRANSFERASE IRON-SULFUR SUBUNIT"/>
    <property type="match status" value="1"/>
</dbReference>
<evidence type="ECO:0000259" key="9">
    <source>
        <dbReference type="PROSITE" id="PS51379"/>
    </source>
</evidence>
<dbReference type="InterPro" id="IPR001080">
    <property type="entry name" value="3Fe4S_ferredoxin"/>
</dbReference>
<dbReference type="InterPro" id="IPR017896">
    <property type="entry name" value="4Fe4S_Fe-S-bd"/>
</dbReference>
<feature type="domain" description="4Fe-4S ferredoxin-type" evidence="9">
    <location>
        <begin position="1"/>
        <end position="30"/>
    </location>
</feature>
<feature type="domain" description="4Fe-4S ferredoxin-type" evidence="9">
    <location>
        <begin position="31"/>
        <end position="61"/>
    </location>
</feature>
<dbReference type="Gene3D" id="3.30.70.20">
    <property type="match status" value="1"/>
</dbReference>
<evidence type="ECO:0000256" key="5">
    <source>
        <dbReference type="ARBA" id="ARBA00022982"/>
    </source>
</evidence>
<evidence type="ECO:0000313" key="10">
    <source>
        <dbReference type="EMBL" id="SHJ62276.1"/>
    </source>
</evidence>
<dbReference type="GO" id="GO:0009055">
    <property type="term" value="F:electron transfer activity"/>
    <property type="evidence" value="ECO:0007669"/>
    <property type="project" value="UniProtKB-UniRule"/>
</dbReference>
<gene>
    <name evidence="10" type="ORF">SAMN02745136_00577</name>
</gene>
<sequence length="104" mass="11286">MSIEISKEICIGCGQCAQICPGTLIRLGDTGKAFISHAERCWGCASCVKECPVQAIAMFLGEDAGGLGGRLTVRRENTLLHWIITMPDGEKQIITLDSRDANKY</sequence>
<organism evidence="10 11">
    <name type="scientific">Anaerocolumna jejuensis DSM 15929</name>
    <dbReference type="NCBI Taxonomy" id="1121322"/>
    <lineage>
        <taxon>Bacteria</taxon>
        <taxon>Bacillati</taxon>
        <taxon>Bacillota</taxon>
        <taxon>Clostridia</taxon>
        <taxon>Lachnospirales</taxon>
        <taxon>Lachnospiraceae</taxon>
        <taxon>Anaerocolumna</taxon>
    </lineage>
</organism>
<dbReference type="SUPFAM" id="SSF54862">
    <property type="entry name" value="4Fe-4S ferredoxins"/>
    <property type="match status" value="1"/>
</dbReference>
<comment type="function">
    <text evidence="8">Ferredoxins are iron-sulfur proteins that transfer electrons in a wide variety of metabolic reactions.</text>
</comment>
<dbReference type="PRINTS" id="PR00352">
    <property type="entry name" value="3FE4SFRDOXIN"/>
</dbReference>
<keyword evidence="3 8" id="KW-0479">Metal-binding</keyword>
<evidence type="ECO:0000256" key="1">
    <source>
        <dbReference type="ARBA" id="ARBA00022448"/>
    </source>
</evidence>
<evidence type="ECO:0000256" key="4">
    <source>
        <dbReference type="ARBA" id="ARBA00022737"/>
    </source>
</evidence>
<evidence type="ECO:0000313" key="11">
    <source>
        <dbReference type="Proteomes" id="UP000184386"/>
    </source>
</evidence>
<dbReference type="InterPro" id="IPR050572">
    <property type="entry name" value="Fe-S_Ferredoxin"/>
</dbReference>
<dbReference type="RefSeq" id="WP_073272702.1">
    <property type="nucleotide sequence ID" value="NZ_FRAC01000006.1"/>
</dbReference>
<dbReference type="GO" id="GO:0005506">
    <property type="term" value="F:iron ion binding"/>
    <property type="evidence" value="ECO:0007669"/>
    <property type="project" value="UniProtKB-UniRule"/>
</dbReference>
<evidence type="ECO:0000256" key="6">
    <source>
        <dbReference type="ARBA" id="ARBA00023004"/>
    </source>
</evidence>
<dbReference type="Pfam" id="PF14697">
    <property type="entry name" value="Fer4_21"/>
    <property type="match status" value="1"/>
</dbReference>
<keyword evidence="7 8" id="KW-0411">Iron-sulfur</keyword>
<evidence type="ECO:0000256" key="7">
    <source>
        <dbReference type="ARBA" id="ARBA00023014"/>
    </source>
</evidence>
<evidence type="ECO:0000256" key="3">
    <source>
        <dbReference type="ARBA" id="ARBA00022723"/>
    </source>
</evidence>
<keyword evidence="11" id="KW-1185">Reference proteome</keyword>
<keyword evidence="2" id="KW-0004">4Fe-4S</keyword>
<dbReference type="PROSITE" id="PS00198">
    <property type="entry name" value="4FE4S_FER_1"/>
    <property type="match status" value="2"/>
</dbReference>
<proteinExistence type="predicted"/>